<evidence type="ECO:0000313" key="3">
    <source>
        <dbReference type="EMBL" id="ORV80913.1"/>
    </source>
</evidence>
<evidence type="ECO:0000259" key="2">
    <source>
        <dbReference type="Pfam" id="PF13472"/>
    </source>
</evidence>
<dbReference type="CDD" id="cd01823">
    <property type="entry name" value="SEST_like"/>
    <property type="match status" value="1"/>
</dbReference>
<dbReference type="PANTHER" id="PTHR37981">
    <property type="entry name" value="LIPASE 2"/>
    <property type="match status" value="1"/>
</dbReference>
<feature type="domain" description="SGNH hydrolase-type esterase" evidence="2">
    <location>
        <begin position="6"/>
        <end position="242"/>
    </location>
</feature>
<dbReference type="SUPFAM" id="SSF52266">
    <property type="entry name" value="SGNH hydrolase"/>
    <property type="match status" value="1"/>
</dbReference>
<gene>
    <name evidence="3" type="ORF">AWC12_00995</name>
</gene>
<dbReference type="RefSeq" id="WP_085178517.1">
    <property type="nucleotide sequence ID" value="NZ_LQPC01000082.1"/>
</dbReference>
<evidence type="ECO:0000313" key="4">
    <source>
        <dbReference type="Proteomes" id="UP000193622"/>
    </source>
</evidence>
<sequence length="252" mass="26220">MTRYVALGSSMAAGPGITPRVPGSPRAAGRSARNYPHLVARTLGLDLVDVTYSGATTAHVLSEAQRGAPPQIDALDGTETLVTVTIGGNDAGYVPMLFAAGLPRVLRSAPLLGGRIRELLDPSARYVALAEAGSALIDVGREIRLRAPRATVLFVDYLTLLPATGSAPPLREPELTLGRHMATTLQQLTADAARVSGCGLVEAAAASSDHHAWSASPWTTKFGFPLPRRPAPLHPNAEGMRAVADLVVAAAT</sequence>
<dbReference type="EMBL" id="LQPC01000082">
    <property type="protein sequence ID" value="ORV80913.1"/>
    <property type="molecule type" value="Genomic_DNA"/>
</dbReference>
<dbReference type="InterPro" id="IPR037460">
    <property type="entry name" value="SEST-like"/>
</dbReference>
<accession>A0A1X1W2S7</accession>
<name>A0A1X1W2S7_MYCIR</name>
<protein>
    <submittedName>
        <fullName evidence="3">Hydrolase</fullName>
    </submittedName>
</protein>
<keyword evidence="3" id="KW-0378">Hydrolase</keyword>
<dbReference type="GO" id="GO:0019433">
    <property type="term" value="P:triglyceride catabolic process"/>
    <property type="evidence" value="ECO:0007669"/>
    <property type="project" value="TreeGrafter"/>
</dbReference>
<dbReference type="PANTHER" id="PTHR37981:SF1">
    <property type="entry name" value="SGNH HYDROLASE-TYPE ESTERASE DOMAIN-CONTAINING PROTEIN"/>
    <property type="match status" value="1"/>
</dbReference>
<feature type="active site" evidence="1">
    <location>
        <position position="234"/>
    </location>
</feature>
<dbReference type="Gene3D" id="3.40.50.1110">
    <property type="entry name" value="SGNH hydrolase"/>
    <property type="match status" value="1"/>
</dbReference>
<comment type="caution">
    <text evidence="3">The sequence shown here is derived from an EMBL/GenBank/DDBJ whole genome shotgun (WGS) entry which is preliminary data.</text>
</comment>
<reference evidence="3 4" key="1">
    <citation type="submission" date="2016-01" db="EMBL/GenBank/DDBJ databases">
        <title>The new phylogeny of the genus Mycobacterium.</title>
        <authorList>
            <person name="Tarcisio F."/>
            <person name="Conor M."/>
            <person name="Antonella G."/>
            <person name="Elisabetta G."/>
            <person name="Giulia F.S."/>
            <person name="Sara T."/>
            <person name="Anna F."/>
            <person name="Clotilde B."/>
            <person name="Roberto B."/>
            <person name="Veronica D.S."/>
            <person name="Fabio R."/>
            <person name="Monica P."/>
            <person name="Olivier J."/>
            <person name="Enrico T."/>
            <person name="Nicola S."/>
        </authorList>
    </citation>
    <scope>NUCLEOTIDE SEQUENCE [LARGE SCALE GENOMIC DNA]</scope>
    <source>
        <strain evidence="3 4">DSM 45541</strain>
    </source>
</reference>
<dbReference type="Proteomes" id="UP000193622">
    <property type="component" value="Unassembled WGS sequence"/>
</dbReference>
<dbReference type="Pfam" id="PF13472">
    <property type="entry name" value="Lipase_GDSL_2"/>
    <property type="match status" value="1"/>
</dbReference>
<dbReference type="AlphaFoldDB" id="A0A1X1W2S7"/>
<proteinExistence type="predicted"/>
<evidence type="ECO:0000256" key="1">
    <source>
        <dbReference type="PIRSR" id="PIRSR637460-1"/>
    </source>
</evidence>
<dbReference type="GO" id="GO:0004806">
    <property type="term" value="F:triacylglycerol lipase activity"/>
    <property type="evidence" value="ECO:0007669"/>
    <property type="project" value="TreeGrafter"/>
</dbReference>
<feature type="active site" description="Nucleophile" evidence="1">
    <location>
        <position position="10"/>
    </location>
</feature>
<dbReference type="InterPro" id="IPR036514">
    <property type="entry name" value="SGNH_hydro_sf"/>
</dbReference>
<organism evidence="3 4">
    <name type="scientific">Mycolicibacterium iranicum</name>
    <name type="common">Mycobacterium iranicum</name>
    <dbReference type="NCBI Taxonomy" id="912594"/>
    <lineage>
        <taxon>Bacteria</taxon>
        <taxon>Bacillati</taxon>
        <taxon>Actinomycetota</taxon>
        <taxon>Actinomycetes</taxon>
        <taxon>Mycobacteriales</taxon>
        <taxon>Mycobacteriaceae</taxon>
        <taxon>Mycolicibacterium</taxon>
    </lineage>
</organism>
<dbReference type="InterPro" id="IPR013830">
    <property type="entry name" value="SGNH_hydro"/>
</dbReference>